<proteinExistence type="predicted"/>
<dbReference type="RefSeq" id="WP_280307604.1">
    <property type="nucleotide sequence ID" value="NZ_JAPDIQ010000003.1"/>
</dbReference>
<dbReference type="EMBL" id="JAPDIQ010000003">
    <property type="protein sequence ID" value="MDH4763237.1"/>
    <property type="molecule type" value="Genomic_DNA"/>
</dbReference>
<dbReference type="Pfam" id="PF01039">
    <property type="entry name" value="Carboxyl_trans"/>
    <property type="match status" value="1"/>
</dbReference>
<feature type="domain" description="CoA carboxyltransferase N-terminal" evidence="1">
    <location>
        <begin position="22"/>
        <end position="278"/>
    </location>
</feature>
<dbReference type="Gene3D" id="3.90.226.10">
    <property type="entry name" value="2-enoyl-CoA Hydratase, Chain A, domain 1"/>
    <property type="match status" value="2"/>
</dbReference>
<dbReference type="InterPro" id="IPR045190">
    <property type="entry name" value="MCCB/AccD1-like"/>
</dbReference>
<sequence length="535" mass="57701">MTVLTSTLNRRTPDYQRNAAAMAAQLARLDQLLARIREGGGTKAQARHTARGKLLPRQRIDLLLDPGSPFLEIGALAALDVYEEEVPAAGVVAGIGRIEGVECMIIANDATVKGGSYYPLTVKKHLRAQAIALQNRLPCLYLVDSGGANLPRQEDVFPDREHFGRIFFNQATMSAQGIPQIAVVMGSCTAGGAYVPAMSDETIMVRQQATIFLAGPPLVKAATGEVVSAEELGGADVHCRTSGVADHYAENDAHALALARRCIANLNWRKLGELQLKTPSAPLYPAEELHGLVPVDPKQPLEVREVIARLVDGSVFDEFKAQFGTTLVCGFAHLHGHPVAILGNNGILFAESAQKGAHFIELACQRRIPLLFLQNITGFMVGKKYEEGGIAKHGAKLVTAVACARVPKFTVIIGGSFGAGNYGMCGRAYDPRFLWMWPNARIGVMGAEQAAGVLVQVKREQAERAGEAFDDEEAARIKGPIVEQYERQAHAHYSSARLWDDGVIDPAQTREVLALALSASLNAPLEPTTFGIFRM</sequence>
<dbReference type="PANTHER" id="PTHR22855:SF13">
    <property type="entry name" value="METHYLCROTONOYL-COA CARBOXYLASE BETA CHAIN, MITOCHONDRIAL"/>
    <property type="match status" value="1"/>
</dbReference>
<evidence type="ECO:0000259" key="1">
    <source>
        <dbReference type="PROSITE" id="PS50980"/>
    </source>
</evidence>
<dbReference type="InterPro" id="IPR034733">
    <property type="entry name" value="AcCoA_carboxyl_beta"/>
</dbReference>
<dbReference type="SUPFAM" id="SSF52096">
    <property type="entry name" value="ClpP/crotonase"/>
    <property type="match status" value="2"/>
</dbReference>
<evidence type="ECO:0000313" key="3">
    <source>
        <dbReference type="EMBL" id="MDH4763237.1"/>
    </source>
</evidence>
<dbReference type="Proteomes" id="UP001157461">
    <property type="component" value="Unassembled WGS sequence"/>
</dbReference>
<reference evidence="3 4" key="1">
    <citation type="submission" date="2022-10" db="EMBL/GenBank/DDBJ databases">
        <title>A novel Pseudomonas species, isolated from Passiflora incarnata leaves.</title>
        <authorList>
            <person name="Cueva-Yesquen L.G."/>
            <person name="Fantinatti-Garboggini F."/>
        </authorList>
    </citation>
    <scope>NUCLEOTIDE SEQUENCE [LARGE SCALE GENOMIC DNA]</scope>
    <source>
        <strain evidence="3 4">CBMAI 2609</strain>
    </source>
</reference>
<dbReference type="PROSITE" id="PS50980">
    <property type="entry name" value="COA_CT_NTER"/>
    <property type="match status" value="1"/>
</dbReference>
<dbReference type="PROSITE" id="PS50989">
    <property type="entry name" value="COA_CT_CTER"/>
    <property type="match status" value="1"/>
</dbReference>
<evidence type="ECO:0000313" key="4">
    <source>
        <dbReference type="Proteomes" id="UP001157461"/>
    </source>
</evidence>
<comment type="caution">
    <text evidence="3">The sequence shown here is derived from an EMBL/GenBank/DDBJ whole genome shotgun (WGS) entry which is preliminary data.</text>
</comment>
<gene>
    <name evidence="3" type="ORF">OMP44_10045</name>
</gene>
<accession>A0ABT6IFE9</accession>
<protein>
    <submittedName>
        <fullName evidence="3">Methylcrotonoyl-CoA carboxylase</fullName>
    </submittedName>
</protein>
<evidence type="ECO:0000259" key="2">
    <source>
        <dbReference type="PROSITE" id="PS50989"/>
    </source>
</evidence>
<keyword evidence="4" id="KW-1185">Reference proteome</keyword>
<feature type="domain" description="CoA carboxyltransferase C-terminal" evidence="2">
    <location>
        <begin position="281"/>
        <end position="527"/>
    </location>
</feature>
<dbReference type="InterPro" id="IPR011762">
    <property type="entry name" value="COA_CT_N"/>
</dbReference>
<dbReference type="InterPro" id="IPR029045">
    <property type="entry name" value="ClpP/crotonase-like_dom_sf"/>
</dbReference>
<dbReference type="InterPro" id="IPR011763">
    <property type="entry name" value="COA_CT_C"/>
</dbReference>
<name>A0ABT6IFE9_9PSED</name>
<dbReference type="PANTHER" id="PTHR22855">
    <property type="entry name" value="ACETYL, PROPIONYL, PYRUVATE, AND GLUTACONYL CARBOXYLASE-RELATED"/>
    <property type="match status" value="1"/>
</dbReference>
<organism evidence="3 4">
    <name type="scientific">Pseudomonas flavocrustae</name>
    <dbReference type="NCBI Taxonomy" id="2991719"/>
    <lineage>
        <taxon>Bacteria</taxon>
        <taxon>Pseudomonadati</taxon>
        <taxon>Pseudomonadota</taxon>
        <taxon>Gammaproteobacteria</taxon>
        <taxon>Pseudomonadales</taxon>
        <taxon>Pseudomonadaceae</taxon>
        <taxon>Pseudomonas</taxon>
    </lineage>
</organism>